<protein>
    <submittedName>
        <fullName evidence="2">Uncharacterized protein</fullName>
    </submittedName>
</protein>
<dbReference type="InterPro" id="IPR016135">
    <property type="entry name" value="UBQ-conjugating_enzyme/RWD"/>
</dbReference>
<evidence type="ECO:0000313" key="2">
    <source>
        <dbReference type="EMBL" id="EFE34587.1"/>
    </source>
</evidence>
<dbReference type="RefSeq" id="XP_003015227.1">
    <property type="nucleotide sequence ID" value="XM_003015181.1"/>
</dbReference>
<organism evidence="2 3">
    <name type="scientific">Arthroderma benhamiae (strain ATCC MYA-4681 / CBS 112371)</name>
    <name type="common">Trichophyton mentagrophytes</name>
    <dbReference type="NCBI Taxonomy" id="663331"/>
    <lineage>
        <taxon>Eukaryota</taxon>
        <taxon>Fungi</taxon>
        <taxon>Dikarya</taxon>
        <taxon>Ascomycota</taxon>
        <taxon>Pezizomycotina</taxon>
        <taxon>Eurotiomycetes</taxon>
        <taxon>Eurotiomycetidae</taxon>
        <taxon>Onygenales</taxon>
        <taxon>Arthrodermataceae</taxon>
        <taxon>Trichophyton</taxon>
    </lineage>
</organism>
<feature type="region of interest" description="Disordered" evidence="1">
    <location>
        <begin position="93"/>
        <end position="147"/>
    </location>
</feature>
<name>D4AQ43_ARTBC</name>
<sequence>MTDIPASTTKRLLRELKEYSKAPNDALLSLAPVSDDDLLHWEAVLKGVPDSPYEDHLRNAHLPSQHLLLDRRDLSDAAHVGALVARLHHLQHPVGDTPAADRPQPGLAAQRRRRGPVARRGPAGLDPAGEVLDGHGEMEQRPTATVESSSVKSLSAVSLVTNVHVCVCVQAGWLSQRQQLLGHRLQARLKKEDKDRLSLLDWLLEAISTLV</sequence>
<evidence type="ECO:0000256" key="1">
    <source>
        <dbReference type="SAM" id="MobiDB-lite"/>
    </source>
</evidence>
<proteinExistence type="predicted"/>
<accession>D4AQ43</accession>
<keyword evidence="3" id="KW-1185">Reference proteome</keyword>
<comment type="caution">
    <text evidence="2">The sequence shown here is derived from an EMBL/GenBank/DDBJ whole genome shotgun (WGS) entry which is preliminary data.</text>
</comment>
<dbReference type="GeneID" id="9520951"/>
<evidence type="ECO:0000313" key="3">
    <source>
        <dbReference type="Proteomes" id="UP000008866"/>
    </source>
</evidence>
<dbReference type="HOGENOM" id="CLU_1361300_0_0_1"/>
<reference evidence="3" key="1">
    <citation type="journal article" date="2011" name="Genome Biol.">
        <title>Comparative and functional genomics provide insights into the pathogenicity of dermatophytic fungi.</title>
        <authorList>
            <person name="Burmester A."/>
            <person name="Shelest E."/>
            <person name="Gloeckner G."/>
            <person name="Heddergott C."/>
            <person name="Schindler S."/>
            <person name="Staib P."/>
            <person name="Heidel A."/>
            <person name="Felder M."/>
            <person name="Petzold A."/>
            <person name="Szafranski K."/>
            <person name="Feuermann M."/>
            <person name="Pedruzzi I."/>
            <person name="Priebe S."/>
            <person name="Groth M."/>
            <person name="Winkler R."/>
            <person name="Li W."/>
            <person name="Kniemeyer O."/>
            <person name="Schroeckh V."/>
            <person name="Hertweck C."/>
            <person name="Hube B."/>
            <person name="White T.C."/>
            <person name="Platzer M."/>
            <person name="Guthke R."/>
            <person name="Heitman J."/>
            <person name="Woestemeyer J."/>
            <person name="Zipfel P.F."/>
            <person name="Monod M."/>
            <person name="Brakhage A.A."/>
        </authorList>
    </citation>
    <scope>NUCLEOTIDE SEQUENCE [LARGE SCALE GENOMIC DNA]</scope>
    <source>
        <strain evidence="3">ATCC MYA-4681 / CBS 112371</strain>
    </source>
</reference>
<gene>
    <name evidence="2" type="ORF">ARB_06350</name>
</gene>
<dbReference type="Proteomes" id="UP000008866">
    <property type="component" value="Unassembled WGS sequence"/>
</dbReference>
<dbReference type="KEGG" id="abe:ARB_06350"/>
<dbReference type="SUPFAM" id="SSF54495">
    <property type="entry name" value="UBC-like"/>
    <property type="match status" value="1"/>
</dbReference>
<dbReference type="Gene3D" id="3.10.110.10">
    <property type="entry name" value="Ubiquitin Conjugating Enzyme"/>
    <property type="match status" value="1"/>
</dbReference>
<dbReference type="EMBL" id="ABSU01000005">
    <property type="protein sequence ID" value="EFE34587.1"/>
    <property type="molecule type" value="Genomic_DNA"/>
</dbReference>
<dbReference type="STRING" id="663331.D4AQ43"/>
<dbReference type="AlphaFoldDB" id="D4AQ43"/>